<dbReference type="AlphaFoldDB" id="A0AAV6V2D0"/>
<dbReference type="Proteomes" id="UP000827092">
    <property type="component" value="Unassembled WGS sequence"/>
</dbReference>
<dbReference type="EMBL" id="JAFNEN010000170">
    <property type="protein sequence ID" value="KAG8190932.1"/>
    <property type="molecule type" value="Genomic_DNA"/>
</dbReference>
<organism evidence="2 3">
    <name type="scientific">Oedothorax gibbosus</name>
    <dbReference type="NCBI Taxonomy" id="931172"/>
    <lineage>
        <taxon>Eukaryota</taxon>
        <taxon>Metazoa</taxon>
        <taxon>Ecdysozoa</taxon>
        <taxon>Arthropoda</taxon>
        <taxon>Chelicerata</taxon>
        <taxon>Arachnida</taxon>
        <taxon>Araneae</taxon>
        <taxon>Araneomorphae</taxon>
        <taxon>Entelegynae</taxon>
        <taxon>Araneoidea</taxon>
        <taxon>Linyphiidae</taxon>
        <taxon>Erigoninae</taxon>
        <taxon>Oedothorax</taxon>
    </lineage>
</organism>
<keyword evidence="3" id="KW-1185">Reference proteome</keyword>
<evidence type="ECO:0000256" key="1">
    <source>
        <dbReference type="SAM" id="MobiDB-lite"/>
    </source>
</evidence>
<feature type="region of interest" description="Disordered" evidence="1">
    <location>
        <begin position="55"/>
        <end position="83"/>
    </location>
</feature>
<comment type="caution">
    <text evidence="2">The sequence shown here is derived from an EMBL/GenBank/DDBJ whole genome shotgun (WGS) entry which is preliminary data.</text>
</comment>
<gene>
    <name evidence="2" type="ORF">JTE90_002539</name>
</gene>
<proteinExistence type="predicted"/>
<accession>A0AAV6V2D0</accession>
<sequence length="116" mass="12969">MIKKFRFKSNTKPVGRLQRRFLGGWAWNFGLDRLAKQFPFFTSFLSPIMRNSEGVTPEAESASVPPPPPRGREGPKPYTPPPPLSEYLTLQSIWGPSGPVLVGVSRLSIFCFTTSE</sequence>
<reference evidence="2 3" key="1">
    <citation type="journal article" date="2022" name="Nat. Ecol. Evol.">
        <title>A masculinizing supergene underlies an exaggerated male reproductive morph in a spider.</title>
        <authorList>
            <person name="Hendrickx F."/>
            <person name="De Corte Z."/>
            <person name="Sonet G."/>
            <person name="Van Belleghem S.M."/>
            <person name="Kostlbacher S."/>
            <person name="Vangestel C."/>
        </authorList>
    </citation>
    <scope>NUCLEOTIDE SEQUENCE [LARGE SCALE GENOMIC DNA]</scope>
    <source>
        <strain evidence="2">W744_W776</strain>
    </source>
</reference>
<protein>
    <submittedName>
        <fullName evidence="2">Uncharacterized protein</fullName>
    </submittedName>
</protein>
<evidence type="ECO:0000313" key="2">
    <source>
        <dbReference type="EMBL" id="KAG8190932.1"/>
    </source>
</evidence>
<evidence type="ECO:0000313" key="3">
    <source>
        <dbReference type="Proteomes" id="UP000827092"/>
    </source>
</evidence>
<name>A0AAV6V2D0_9ARAC</name>